<evidence type="ECO:0000259" key="2">
    <source>
        <dbReference type="Pfam" id="PF16655"/>
    </source>
</evidence>
<dbReference type="InterPro" id="IPR052900">
    <property type="entry name" value="Phospholipid_Metab_Enz"/>
</dbReference>
<dbReference type="PANTHER" id="PTHR43606">
    <property type="entry name" value="PHOSPHATASE, PUTATIVE (AFU_ORTHOLOGUE AFUA_6G08710)-RELATED"/>
    <property type="match status" value="1"/>
</dbReference>
<comment type="caution">
    <text evidence="3">The sequence shown here is derived from an EMBL/GenBank/DDBJ whole genome shotgun (WGS) entry which is preliminary data.</text>
</comment>
<accession>A0A543CM54</accession>
<dbReference type="Gene3D" id="2.60.40.380">
    <property type="entry name" value="Purple acid phosphatase-like, N-terminal"/>
    <property type="match status" value="1"/>
</dbReference>
<dbReference type="PANTHER" id="PTHR43606:SF1">
    <property type="entry name" value="PHOD-LIKE PHOSPHATASE METALLOPHOSPHATASE DOMAIN-CONTAINING PROTEIN"/>
    <property type="match status" value="1"/>
</dbReference>
<dbReference type="EMBL" id="VFOZ01000001">
    <property type="protein sequence ID" value="TQL98175.1"/>
    <property type="molecule type" value="Genomic_DNA"/>
</dbReference>
<dbReference type="InterPro" id="IPR006311">
    <property type="entry name" value="TAT_signal"/>
</dbReference>
<reference evidence="3 4" key="1">
    <citation type="submission" date="2019-06" db="EMBL/GenBank/DDBJ databases">
        <title>Sequencing the genomes of 1000 actinobacteria strains.</title>
        <authorList>
            <person name="Klenk H.-P."/>
        </authorList>
    </citation>
    <scope>NUCLEOTIDE SEQUENCE [LARGE SCALE GENOMIC DNA]</scope>
    <source>
        <strain evidence="3 4">DSM 102200</strain>
    </source>
</reference>
<evidence type="ECO:0000259" key="1">
    <source>
        <dbReference type="Pfam" id="PF09423"/>
    </source>
</evidence>
<keyword evidence="4" id="KW-1185">Reference proteome</keyword>
<feature type="domain" description="PhoD-like phosphatase metallophosphatase" evidence="1">
    <location>
        <begin position="148"/>
        <end position="494"/>
    </location>
</feature>
<gene>
    <name evidence="3" type="ORF">FB559_3795</name>
</gene>
<proteinExistence type="predicted"/>
<dbReference type="Proteomes" id="UP000316096">
    <property type="component" value="Unassembled WGS sequence"/>
</dbReference>
<dbReference type="SUPFAM" id="SSF56300">
    <property type="entry name" value="Metallo-dependent phosphatases"/>
    <property type="match status" value="1"/>
</dbReference>
<name>A0A543CM54_9ACTN</name>
<dbReference type="InterPro" id="IPR032093">
    <property type="entry name" value="PhoD_N"/>
</dbReference>
<dbReference type="Pfam" id="PF16655">
    <property type="entry name" value="PhoD_N"/>
    <property type="match status" value="1"/>
</dbReference>
<dbReference type="Pfam" id="PF09423">
    <property type="entry name" value="PhoD"/>
    <property type="match status" value="1"/>
</dbReference>
<dbReference type="OrthoDB" id="3497025at2"/>
<dbReference type="Gene3D" id="3.60.21.70">
    <property type="entry name" value="PhoD-like phosphatase"/>
    <property type="match status" value="1"/>
</dbReference>
<organism evidence="3 4">
    <name type="scientific">Actinoallomurus bryophytorum</name>
    <dbReference type="NCBI Taxonomy" id="1490222"/>
    <lineage>
        <taxon>Bacteria</taxon>
        <taxon>Bacillati</taxon>
        <taxon>Actinomycetota</taxon>
        <taxon>Actinomycetes</taxon>
        <taxon>Streptosporangiales</taxon>
        <taxon>Thermomonosporaceae</taxon>
        <taxon>Actinoallomurus</taxon>
    </lineage>
</organism>
<evidence type="ECO:0000313" key="3">
    <source>
        <dbReference type="EMBL" id="TQL98175.1"/>
    </source>
</evidence>
<dbReference type="PROSITE" id="PS51318">
    <property type="entry name" value="TAT"/>
    <property type="match status" value="1"/>
</dbReference>
<dbReference type="AlphaFoldDB" id="A0A543CM54"/>
<protein>
    <submittedName>
        <fullName evidence="3">Alkaline phosphatase D</fullName>
    </submittedName>
</protein>
<evidence type="ECO:0000313" key="4">
    <source>
        <dbReference type="Proteomes" id="UP000316096"/>
    </source>
</evidence>
<dbReference type="RefSeq" id="WP_141956813.1">
    <property type="nucleotide sequence ID" value="NZ_VFOZ01000001.1"/>
</dbReference>
<dbReference type="InterPro" id="IPR029052">
    <property type="entry name" value="Metallo-depent_PP-like"/>
</dbReference>
<feature type="domain" description="Phospholipase D N-terminal" evidence="2">
    <location>
        <begin position="41"/>
        <end position="118"/>
    </location>
</feature>
<dbReference type="InterPro" id="IPR038607">
    <property type="entry name" value="PhoD-like_sf"/>
</dbReference>
<sequence>MGLDRRSFLRNGLVAGGGAALLGTGPRATALVRSGRPQLTHGVQSGDMSAHGGVVWTRADRPSRMLVDVSTRPDFKHFSTVRGPLLTPDTDLTGKVRLDGLPAGQQIHYRVRAADLHDSSLASAAVTGAFGTAPTTRRDVSFVWSGDLAGQGFGINPDIGGYRIFKAIQATDPDFFLCNGDHWYADNPILPTVTLPDGRIYRNLTTPEKSKVAETLAEYRGQHKYNLMDDNLRALAAAIPQINQWDDHETHNNWYPGEILDDPNYTEKRTDVLSVRARQAFFEYLPITQQPHQDGRIYRKISYGPLLDVFVLDMRTYRNANGPDDQTADDQGILGARQAEWLKRSLAASKATWKIVAADMPLSLVVPDADRIEAVSQGDNGTPLGRELQMAGVLSSIKKHRVRNVVWITTDVHYTAAHYYDPAKAAFQDFDPFWEFVSGPLNAGAFGPSVLDTTFGPTVKFQAVPPHANTSPLEGSQFFGEIAVDGHSGELTTRLRDYSGKVLYTVALPAQR</sequence>
<dbReference type="InterPro" id="IPR018946">
    <property type="entry name" value="PhoD-like_MPP"/>
</dbReference>
<dbReference type="CDD" id="cd07389">
    <property type="entry name" value="MPP_PhoD"/>
    <property type="match status" value="1"/>
</dbReference>